<keyword evidence="1" id="KW-0812">Transmembrane</keyword>
<feature type="transmembrane region" description="Helical" evidence="1">
    <location>
        <begin position="310"/>
        <end position="334"/>
    </location>
</feature>
<proteinExistence type="predicted"/>
<evidence type="ECO:0000256" key="1">
    <source>
        <dbReference type="SAM" id="Phobius"/>
    </source>
</evidence>
<feature type="transmembrane region" description="Helical" evidence="1">
    <location>
        <begin position="104"/>
        <end position="123"/>
    </location>
</feature>
<reference evidence="3" key="1">
    <citation type="submission" date="2017-09" db="EMBL/GenBank/DDBJ databases">
        <title>Depth-based differentiation of microbial function through sediment-hosted aquifers and enrichment of novel symbionts in the deep terrestrial subsurface.</title>
        <authorList>
            <person name="Probst A.J."/>
            <person name="Ladd B."/>
            <person name="Jarett J.K."/>
            <person name="Geller-Mcgrath D.E."/>
            <person name="Sieber C.M.K."/>
            <person name="Emerson J.B."/>
            <person name="Anantharaman K."/>
            <person name="Thomas B.C."/>
            <person name="Malmstrom R."/>
            <person name="Stieglmeier M."/>
            <person name="Klingl A."/>
            <person name="Woyke T."/>
            <person name="Ryan C.M."/>
            <person name="Banfield J.F."/>
        </authorList>
    </citation>
    <scope>NUCLEOTIDE SEQUENCE [LARGE SCALE GENOMIC DNA]</scope>
</reference>
<keyword evidence="1" id="KW-0472">Membrane</keyword>
<feature type="transmembrane region" description="Helical" evidence="1">
    <location>
        <begin position="373"/>
        <end position="393"/>
    </location>
</feature>
<feature type="transmembrane region" description="Helical" evidence="1">
    <location>
        <begin position="277"/>
        <end position="298"/>
    </location>
</feature>
<feature type="transmembrane region" description="Helical" evidence="1">
    <location>
        <begin position="181"/>
        <end position="204"/>
    </location>
</feature>
<organism evidence="2 3">
    <name type="scientific">Candidatus Roizmanbacteria bacterium CG_4_9_14_0_2_um_filter_39_13</name>
    <dbReference type="NCBI Taxonomy" id="1974839"/>
    <lineage>
        <taxon>Bacteria</taxon>
        <taxon>Candidatus Roizmaniibacteriota</taxon>
    </lineage>
</organism>
<dbReference type="AlphaFoldDB" id="A0A2M8EY58"/>
<keyword evidence="1" id="KW-1133">Transmembrane helix</keyword>
<feature type="transmembrane region" description="Helical" evidence="1">
    <location>
        <begin position="535"/>
        <end position="557"/>
    </location>
</feature>
<gene>
    <name evidence="2" type="ORF">CO051_04305</name>
</gene>
<feature type="transmembrane region" description="Helical" evidence="1">
    <location>
        <begin position="74"/>
        <end position="92"/>
    </location>
</feature>
<name>A0A2M8EY58_9BACT</name>
<feature type="transmembrane region" description="Helical" evidence="1">
    <location>
        <begin position="211"/>
        <end position="228"/>
    </location>
</feature>
<protein>
    <submittedName>
        <fullName evidence="2">Uncharacterized protein</fullName>
    </submittedName>
</protein>
<comment type="caution">
    <text evidence="2">The sequence shown here is derived from an EMBL/GenBank/DDBJ whole genome shotgun (WGS) entry which is preliminary data.</text>
</comment>
<sequence length="563" mass="64155">MTPSKFIVSKQFWITFFVVLMIFARNLNPFDSLTFVGHDETQAARISEFSFNIQNGVLPPRIAPHFSFNLGYPIFNYYAPFAYWITSFIHIAGVPVPQSLEISYMFALIVGLFGIYRFLKYFFGRLSGFIGSIAYISSPFIAVDIFVRSNLAEMWFFALFPLALSYITTTKKKNVFPTALILSALFTSHNIFSLISIPIILMYVAIIKNRYAWVAAIGGIILSSYFWLPALGELAQVHASRVATLTEYSDHFLCPMQLWSSPWGYAGSAPGCVLDGMSFMVGKVQLFFAGVGISLFIIKLLKKKYEKRDVLIASVGLLLFASIFSTTESSLFLWKMFEPVLSLFQFPWRFLLFVIFGLAFFTAYFLSVQPRIVRIISAGVILIMIIFLNAKFFKPQDLQIQNYTNSYLSKAYISNIAAFKVPEYVPSSVDFTYWKNLEKQNALISEFDTLVVPTASHQGKIEVLNHSSFSSKIEIQTDSPIVLNIHSAHYWNIQIDGKKYEPKKVDKLGRPIISFHDQDTHIVEITYRQTNIQKVANTLTVLIGIILLLYSYPNLVWKINKKH</sequence>
<evidence type="ECO:0000313" key="3">
    <source>
        <dbReference type="Proteomes" id="UP000231383"/>
    </source>
</evidence>
<accession>A0A2M8EY58</accession>
<evidence type="ECO:0000313" key="2">
    <source>
        <dbReference type="EMBL" id="PJC31249.1"/>
    </source>
</evidence>
<feature type="transmembrane region" description="Helical" evidence="1">
    <location>
        <begin position="346"/>
        <end position="366"/>
    </location>
</feature>
<dbReference type="EMBL" id="PFSC01000118">
    <property type="protein sequence ID" value="PJC31249.1"/>
    <property type="molecule type" value="Genomic_DNA"/>
</dbReference>
<feature type="transmembrane region" description="Helical" evidence="1">
    <location>
        <begin position="129"/>
        <end position="147"/>
    </location>
</feature>
<dbReference type="Proteomes" id="UP000231383">
    <property type="component" value="Unassembled WGS sequence"/>
</dbReference>